<gene>
    <name evidence="1" type="ORF">EWV85_03385</name>
</gene>
<organism evidence="1 2">
    <name type="scientific">Microcystis aeruginosa Ma_QC_C_20070703_M131</name>
    <dbReference type="NCBI Taxonomy" id="2486263"/>
    <lineage>
        <taxon>Bacteria</taxon>
        <taxon>Bacillati</taxon>
        <taxon>Cyanobacteriota</taxon>
        <taxon>Cyanophyceae</taxon>
        <taxon>Oscillatoriophycideae</taxon>
        <taxon>Chroococcales</taxon>
        <taxon>Microcystaceae</taxon>
        <taxon>Microcystis</taxon>
    </lineage>
</organism>
<accession>A0A551YK69</accession>
<comment type="caution">
    <text evidence="1">The sequence shown here is derived from an EMBL/GenBank/DDBJ whole genome shotgun (WGS) entry which is preliminary data.</text>
</comment>
<reference evidence="1 2" key="1">
    <citation type="submission" date="2019-01" db="EMBL/GenBank/DDBJ databases">
        <title>Coherence of Microcystis species and biogeography revealed through population genomics.</title>
        <authorList>
            <person name="Perez-Carrascal O.M."/>
            <person name="Terrat Y."/>
            <person name="Giani A."/>
            <person name="Fortin N."/>
            <person name="Tromas N."/>
            <person name="Shapiro B.J."/>
        </authorList>
    </citation>
    <scope>NUCLEOTIDE SEQUENCE [LARGE SCALE GENOMIC DNA]</scope>
    <source>
        <strain evidence="1">Ma_QC_C_20070703_M131</strain>
    </source>
</reference>
<evidence type="ECO:0000313" key="2">
    <source>
        <dbReference type="Proteomes" id="UP000316443"/>
    </source>
</evidence>
<proteinExistence type="predicted"/>
<dbReference type="EMBL" id="SFCA01000036">
    <property type="protein sequence ID" value="TRT61367.1"/>
    <property type="molecule type" value="Genomic_DNA"/>
</dbReference>
<dbReference type="AlphaFoldDB" id="A0A551YK69"/>
<name>A0A551YK69_MICAE</name>
<sequence length="221" mass="23145">MKNWTLALALGTAVVNTAIGLGVNPVSAAIWDVSFTIADPNGPEYFKGLLITENTLTTVSTTTGPSFTGYRIIDIVNGTQGTNPMGGNPAVSLLPIGEVFPPPRATFTNDNLFNPAYIVPANNIGAFSSDGLAYKEVGGDEDGYNLFYVGGTQYNGLPYDRDPVGPGPEPILNIEDFRATLVPEPSSLLGFLALGTLGAASTLKRKLKSSKSTGKETTKVG</sequence>
<dbReference type="Proteomes" id="UP000316443">
    <property type="component" value="Unassembled WGS sequence"/>
</dbReference>
<protein>
    <submittedName>
        <fullName evidence="1">PEP-CTERM sorting domain-containing protein</fullName>
    </submittedName>
</protein>
<dbReference type="InterPro" id="IPR013424">
    <property type="entry name" value="Ice-binding_C"/>
</dbReference>
<dbReference type="NCBIfam" id="TIGR02595">
    <property type="entry name" value="PEP_CTERM"/>
    <property type="match status" value="1"/>
</dbReference>
<evidence type="ECO:0000313" key="1">
    <source>
        <dbReference type="EMBL" id="TRT61367.1"/>
    </source>
</evidence>